<reference evidence="2" key="1">
    <citation type="submission" date="2020-07" db="EMBL/GenBank/DDBJ databases">
        <title>Multicomponent nature underlies the extraordinary mechanical properties of spider dragline silk.</title>
        <authorList>
            <person name="Kono N."/>
            <person name="Nakamura H."/>
            <person name="Mori M."/>
            <person name="Yoshida Y."/>
            <person name="Ohtoshi R."/>
            <person name="Malay A.D."/>
            <person name="Moran D.A.P."/>
            <person name="Tomita M."/>
            <person name="Numata K."/>
            <person name="Arakawa K."/>
        </authorList>
    </citation>
    <scope>NUCLEOTIDE SEQUENCE</scope>
</reference>
<dbReference type="InterPro" id="IPR036397">
    <property type="entry name" value="RNaseH_sf"/>
</dbReference>
<dbReference type="Proteomes" id="UP000887116">
    <property type="component" value="Unassembled WGS sequence"/>
</dbReference>
<dbReference type="EMBL" id="BMAO01015267">
    <property type="protein sequence ID" value="GFR00647.1"/>
    <property type="molecule type" value="Genomic_DNA"/>
</dbReference>
<dbReference type="OrthoDB" id="6435879at2759"/>
<feature type="domain" description="Tc1-like transposase DDE" evidence="1">
    <location>
        <begin position="11"/>
        <end position="64"/>
    </location>
</feature>
<evidence type="ECO:0000313" key="3">
    <source>
        <dbReference type="Proteomes" id="UP000887116"/>
    </source>
</evidence>
<evidence type="ECO:0000313" key="2">
    <source>
        <dbReference type="EMBL" id="GFR00647.1"/>
    </source>
</evidence>
<protein>
    <recommendedName>
        <fullName evidence="1">Tc1-like transposase DDE domain-containing protein</fullName>
    </recommendedName>
</protein>
<dbReference type="Pfam" id="PF13358">
    <property type="entry name" value="DDE_3"/>
    <property type="match status" value="1"/>
</dbReference>
<comment type="caution">
    <text evidence="2">The sequence shown here is derived from an EMBL/GenBank/DDBJ whole genome shotgun (WGS) entry which is preliminary data.</text>
</comment>
<name>A0A8X6GB65_TRICU</name>
<keyword evidence="3" id="KW-1185">Reference proteome</keyword>
<dbReference type="GO" id="GO:0003676">
    <property type="term" value="F:nucleic acid binding"/>
    <property type="evidence" value="ECO:0007669"/>
    <property type="project" value="InterPro"/>
</dbReference>
<dbReference type="InterPro" id="IPR038717">
    <property type="entry name" value="Tc1-like_DDE_dom"/>
</dbReference>
<accession>A0A8X6GB65</accession>
<gene>
    <name evidence="2" type="ORF">TNCT_98181</name>
</gene>
<proteinExistence type="predicted"/>
<dbReference type="AlphaFoldDB" id="A0A8X6GB65"/>
<evidence type="ECO:0000259" key="1">
    <source>
        <dbReference type="Pfam" id="PF13358"/>
    </source>
</evidence>
<sequence>MTIIFPYRDGHVQLDNVTCHRNLLDSKWFEKHQSEFNLLPWPVWSPDSDPIEHVWGKVERSLLSIPTVVIIDQHSTATVSPTC</sequence>
<organism evidence="2 3">
    <name type="scientific">Trichonephila clavata</name>
    <name type="common">Joro spider</name>
    <name type="synonym">Nephila clavata</name>
    <dbReference type="NCBI Taxonomy" id="2740835"/>
    <lineage>
        <taxon>Eukaryota</taxon>
        <taxon>Metazoa</taxon>
        <taxon>Ecdysozoa</taxon>
        <taxon>Arthropoda</taxon>
        <taxon>Chelicerata</taxon>
        <taxon>Arachnida</taxon>
        <taxon>Araneae</taxon>
        <taxon>Araneomorphae</taxon>
        <taxon>Entelegynae</taxon>
        <taxon>Araneoidea</taxon>
        <taxon>Nephilidae</taxon>
        <taxon>Trichonephila</taxon>
    </lineage>
</organism>
<dbReference type="Gene3D" id="3.30.420.10">
    <property type="entry name" value="Ribonuclease H-like superfamily/Ribonuclease H"/>
    <property type="match status" value="1"/>
</dbReference>